<dbReference type="InterPro" id="IPR051401">
    <property type="entry name" value="GtrA_CellWall_Glycosyl"/>
</dbReference>
<dbReference type="STRING" id="511.UZ73_07360"/>
<gene>
    <name evidence="8" type="ORF">DF183_08465</name>
    <name evidence="10" type="ORF">M2J83_03970</name>
    <name evidence="9" type="ORF">MXF72_15650</name>
</gene>
<comment type="similarity">
    <text evidence="2">Belongs to the GtrA family.</text>
</comment>
<evidence type="ECO:0000256" key="1">
    <source>
        <dbReference type="ARBA" id="ARBA00004141"/>
    </source>
</evidence>
<feature type="transmembrane region" description="Helical" evidence="6">
    <location>
        <begin position="101"/>
        <end position="121"/>
    </location>
</feature>
<dbReference type="Proteomes" id="UP000830925">
    <property type="component" value="Chromosome"/>
</dbReference>
<dbReference type="GO" id="GO:0005886">
    <property type="term" value="C:plasma membrane"/>
    <property type="evidence" value="ECO:0007669"/>
    <property type="project" value="TreeGrafter"/>
</dbReference>
<protein>
    <submittedName>
        <fullName evidence="8">GtrA family protein</fullName>
    </submittedName>
</protein>
<name>A0A0A2N682_ALCFA</name>
<dbReference type="Proteomes" id="UP000245216">
    <property type="component" value="Unassembled WGS sequence"/>
</dbReference>
<feature type="domain" description="GtrA/DPMS transmembrane" evidence="7">
    <location>
        <begin position="8"/>
        <end position="122"/>
    </location>
</feature>
<sequence length="125" mass="13933">MSRQIILFILVGTLAAFTHWGIVIALVQTLSLSPLLANLFGWLIAFLVSFGGHYWLTFRSQNARFLPALTRFFLVSAAGFAVNEASYAFLLNHSGLRYDLLLGLILIGLAVLTFLAGRLWAFRRT</sequence>
<reference evidence="8 11" key="2">
    <citation type="submission" date="2018-05" db="EMBL/GenBank/DDBJ databases">
        <authorList>
            <person name="Lanie J.A."/>
            <person name="Ng W.-L."/>
            <person name="Kazmierczak K.M."/>
            <person name="Andrzejewski T.M."/>
            <person name="Davidsen T.M."/>
            <person name="Wayne K.J."/>
            <person name="Tettelin H."/>
            <person name="Glass J.I."/>
            <person name="Rusch D."/>
            <person name="Podicherti R."/>
            <person name="Tsui H.-C.T."/>
            <person name="Winkler M.E."/>
        </authorList>
    </citation>
    <scope>NUCLEOTIDE SEQUENCE [LARGE SCALE GENOMIC DNA]</scope>
    <source>
        <strain evidence="8 11">YBY</strain>
    </source>
</reference>
<dbReference type="eggNOG" id="COG2246">
    <property type="taxonomic scope" value="Bacteria"/>
</dbReference>
<evidence type="ECO:0000256" key="4">
    <source>
        <dbReference type="ARBA" id="ARBA00022989"/>
    </source>
</evidence>
<evidence type="ECO:0000313" key="11">
    <source>
        <dbReference type="Proteomes" id="UP000245216"/>
    </source>
</evidence>
<evidence type="ECO:0000313" key="8">
    <source>
        <dbReference type="EMBL" id="PWE15135.1"/>
    </source>
</evidence>
<reference evidence="10 12" key="4">
    <citation type="submission" date="2022-05" db="EMBL/GenBank/DDBJ databases">
        <title>Complete sequence of strain NY11312.</title>
        <authorList>
            <person name="Zhou D."/>
        </authorList>
    </citation>
    <scope>NUCLEOTIDE SEQUENCE [LARGE SCALE GENOMIC DNA]</scope>
    <source>
        <strain evidence="10 12">NY11312</strain>
    </source>
</reference>
<evidence type="ECO:0000313" key="12">
    <source>
        <dbReference type="Proteomes" id="UP001211866"/>
    </source>
</evidence>
<dbReference type="RefSeq" id="WP_022983235.1">
    <property type="nucleotide sequence ID" value="NZ_CAXOJJ010000013.1"/>
</dbReference>
<proteinExistence type="inferred from homology"/>
<accession>A0A0A2N682</accession>
<comment type="subcellular location">
    <subcellularLocation>
        <location evidence="1">Membrane</location>
        <topology evidence="1">Multi-pass membrane protein</topology>
    </subcellularLocation>
</comment>
<evidence type="ECO:0000256" key="3">
    <source>
        <dbReference type="ARBA" id="ARBA00022692"/>
    </source>
</evidence>
<dbReference type="EMBL" id="CP096916">
    <property type="protein sequence ID" value="WBM38996.1"/>
    <property type="molecule type" value="Genomic_DNA"/>
</dbReference>
<evidence type="ECO:0000313" key="10">
    <source>
        <dbReference type="EMBL" id="WBM38996.1"/>
    </source>
</evidence>
<dbReference type="EMBL" id="QEXO01000002">
    <property type="protein sequence ID" value="PWE15135.1"/>
    <property type="molecule type" value="Genomic_DNA"/>
</dbReference>
<keyword evidence="12" id="KW-1185">Reference proteome</keyword>
<organism evidence="8 11">
    <name type="scientific">Alcaligenes faecalis</name>
    <dbReference type="NCBI Taxonomy" id="511"/>
    <lineage>
        <taxon>Bacteria</taxon>
        <taxon>Pseudomonadati</taxon>
        <taxon>Pseudomonadota</taxon>
        <taxon>Betaproteobacteria</taxon>
        <taxon>Burkholderiales</taxon>
        <taxon>Alcaligenaceae</taxon>
        <taxon>Alcaligenes</taxon>
    </lineage>
</organism>
<dbReference type="InterPro" id="IPR007267">
    <property type="entry name" value="GtrA_DPMS_TM"/>
</dbReference>
<evidence type="ECO:0000259" key="7">
    <source>
        <dbReference type="Pfam" id="PF04138"/>
    </source>
</evidence>
<dbReference type="Proteomes" id="UP001211866">
    <property type="component" value="Chromosome"/>
</dbReference>
<dbReference type="GeneID" id="96774661"/>
<reference evidence="8 11" key="1">
    <citation type="submission" date="2018-05" db="EMBL/GenBank/DDBJ databases">
        <title>Genome Sequence of an Efficient Indole-Degrading Bacterium, Alcaligenes sp.YBY.</title>
        <authorList>
            <person name="Yang B."/>
        </authorList>
    </citation>
    <scope>NUCLEOTIDE SEQUENCE [LARGE SCALE GENOMIC DNA]</scope>
    <source>
        <strain evidence="8 11">YBY</strain>
    </source>
</reference>
<reference evidence="9" key="3">
    <citation type="submission" date="2022-04" db="EMBL/GenBank/DDBJ databases">
        <title>Genomic mining of Alcaligenes faecalis D334 producing ectoin and derivatives.</title>
        <authorList>
            <person name="Doan V.T."/>
            <person name="Quach N.T."/>
            <person name="Vu T.-H.-N."/>
            <person name="Phi Q.-T."/>
        </authorList>
    </citation>
    <scope>NUCLEOTIDE SEQUENCE</scope>
    <source>
        <strain evidence="9">D334</strain>
    </source>
</reference>
<dbReference type="AlphaFoldDB" id="A0A0A2N682"/>
<evidence type="ECO:0000256" key="2">
    <source>
        <dbReference type="ARBA" id="ARBA00009399"/>
    </source>
</evidence>
<feature type="transmembrane region" description="Helical" evidence="6">
    <location>
        <begin position="68"/>
        <end position="89"/>
    </location>
</feature>
<feature type="transmembrane region" description="Helical" evidence="6">
    <location>
        <begin position="35"/>
        <end position="56"/>
    </location>
</feature>
<dbReference type="EMBL" id="CP095873">
    <property type="protein sequence ID" value="UPL20814.1"/>
    <property type="molecule type" value="Genomic_DNA"/>
</dbReference>
<dbReference type="PANTHER" id="PTHR38459:SF1">
    <property type="entry name" value="PROPHAGE BACTOPRENOL-LINKED GLUCOSE TRANSLOCASE HOMOLOG"/>
    <property type="match status" value="1"/>
</dbReference>
<keyword evidence="4 6" id="KW-1133">Transmembrane helix</keyword>
<evidence type="ECO:0000256" key="6">
    <source>
        <dbReference type="SAM" id="Phobius"/>
    </source>
</evidence>
<dbReference type="GO" id="GO:0000271">
    <property type="term" value="P:polysaccharide biosynthetic process"/>
    <property type="evidence" value="ECO:0007669"/>
    <property type="project" value="InterPro"/>
</dbReference>
<evidence type="ECO:0000256" key="5">
    <source>
        <dbReference type="ARBA" id="ARBA00023136"/>
    </source>
</evidence>
<dbReference type="PANTHER" id="PTHR38459">
    <property type="entry name" value="PROPHAGE BACTOPRENOL-LINKED GLUCOSE TRANSLOCASE HOMOLOG"/>
    <property type="match status" value="1"/>
</dbReference>
<keyword evidence="3 6" id="KW-0812">Transmembrane</keyword>
<keyword evidence="5 6" id="KW-0472">Membrane</keyword>
<evidence type="ECO:0000313" key="9">
    <source>
        <dbReference type="EMBL" id="UPL20814.1"/>
    </source>
</evidence>
<dbReference type="Pfam" id="PF04138">
    <property type="entry name" value="GtrA_DPMS_TM"/>
    <property type="match status" value="1"/>
</dbReference>